<sequence length="185" mass="21396">MEKPDEREVNSGIKVVPCTPADIDTIIQTGRLSYKQHYLHIWKDKGSFYMKKSFSRKTVESEFENPNFRYFLIRRRGKPVGILKLVRDNALAGYSASEALEVEKIYIIREAAGKGTGTKVMEFVKDYARMSGKKVIWLNVMDTSPAQAFYKKAGFEPAFCYTINVLDFPPIKEEYRAMTRMKLRL</sequence>
<feature type="domain" description="N-acetyltransferase" evidence="1">
    <location>
        <begin position="13"/>
        <end position="185"/>
    </location>
</feature>
<comment type="caution">
    <text evidence="2">The sequence shown here is derived from an EMBL/GenBank/DDBJ whole genome shotgun (WGS) entry which is preliminary data.</text>
</comment>
<evidence type="ECO:0000313" key="3">
    <source>
        <dbReference type="Proteomes" id="UP000653730"/>
    </source>
</evidence>
<organism evidence="2 3">
    <name type="scientific">Sinomicrobium weinanense</name>
    <dbReference type="NCBI Taxonomy" id="2842200"/>
    <lineage>
        <taxon>Bacteria</taxon>
        <taxon>Pseudomonadati</taxon>
        <taxon>Bacteroidota</taxon>
        <taxon>Flavobacteriia</taxon>
        <taxon>Flavobacteriales</taxon>
        <taxon>Flavobacteriaceae</taxon>
        <taxon>Sinomicrobium</taxon>
    </lineage>
</organism>
<evidence type="ECO:0000259" key="1">
    <source>
        <dbReference type="PROSITE" id="PS51186"/>
    </source>
</evidence>
<dbReference type="CDD" id="cd04301">
    <property type="entry name" value="NAT_SF"/>
    <property type="match status" value="1"/>
</dbReference>
<gene>
    <name evidence="2" type="ORF">IBL28_15505</name>
</gene>
<proteinExistence type="predicted"/>
<dbReference type="EMBL" id="JACVDC010000056">
    <property type="protein sequence ID" value="MBC9797380.1"/>
    <property type="molecule type" value="Genomic_DNA"/>
</dbReference>
<keyword evidence="3" id="KW-1185">Reference proteome</keyword>
<dbReference type="RefSeq" id="WP_187966513.1">
    <property type="nucleotide sequence ID" value="NZ_JACVDC010000056.1"/>
</dbReference>
<dbReference type="InterPro" id="IPR000182">
    <property type="entry name" value="GNAT_dom"/>
</dbReference>
<evidence type="ECO:0000313" key="2">
    <source>
        <dbReference type="EMBL" id="MBC9797380.1"/>
    </source>
</evidence>
<dbReference type="GO" id="GO:0016747">
    <property type="term" value="F:acyltransferase activity, transferring groups other than amino-acyl groups"/>
    <property type="evidence" value="ECO:0007669"/>
    <property type="project" value="InterPro"/>
</dbReference>
<dbReference type="InterPro" id="IPR016181">
    <property type="entry name" value="Acyl_CoA_acyltransferase"/>
</dbReference>
<name>A0A926Q4Y1_9FLAO</name>
<dbReference type="Gene3D" id="3.40.630.30">
    <property type="match status" value="1"/>
</dbReference>
<dbReference type="PROSITE" id="PS51186">
    <property type="entry name" value="GNAT"/>
    <property type="match status" value="1"/>
</dbReference>
<protein>
    <submittedName>
        <fullName evidence="2">GNAT family N-acetyltransferase</fullName>
    </submittedName>
</protein>
<dbReference type="SUPFAM" id="SSF55729">
    <property type="entry name" value="Acyl-CoA N-acyltransferases (Nat)"/>
    <property type="match status" value="1"/>
</dbReference>
<dbReference type="Proteomes" id="UP000653730">
    <property type="component" value="Unassembled WGS sequence"/>
</dbReference>
<dbReference type="Pfam" id="PF00583">
    <property type="entry name" value="Acetyltransf_1"/>
    <property type="match status" value="1"/>
</dbReference>
<reference evidence="2 3" key="1">
    <citation type="submission" date="2020-09" db="EMBL/GenBank/DDBJ databases">
        <title>Sinomicrobium weinanense sp. nov., a halophilic bacteria isolated from saline-alkali soil.</title>
        <authorList>
            <person name="Wu P."/>
            <person name="Ren H."/>
            <person name="Mei Y."/>
            <person name="Liang Y."/>
            <person name="Chen Z."/>
        </authorList>
    </citation>
    <scope>NUCLEOTIDE SEQUENCE [LARGE SCALE GENOMIC DNA]</scope>
    <source>
        <strain evidence="2 3">FJxs</strain>
    </source>
</reference>
<accession>A0A926Q4Y1</accession>
<dbReference type="AlphaFoldDB" id="A0A926Q4Y1"/>